<comment type="caution">
    <text evidence="1">The sequence shown here is derived from an EMBL/GenBank/DDBJ whole genome shotgun (WGS) entry which is preliminary data.</text>
</comment>
<accession>A0AAD5H9H4</accession>
<protein>
    <submittedName>
        <fullName evidence="1">Uncharacterized protein</fullName>
    </submittedName>
</protein>
<dbReference type="AlphaFoldDB" id="A0AAD5H9H4"/>
<dbReference type="Proteomes" id="UP001206595">
    <property type="component" value="Unassembled WGS sequence"/>
</dbReference>
<proteinExistence type="predicted"/>
<evidence type="ECO:0000313" key="2">
    <source>
        <dbReference type="Proteomes" id="UP001206595"/>
    </source>
</evidence>
<dbReference type="RefSeq" id="XP_051439970.1">
    <property type="nucleotide sequence ID" value="XM_051592731.1"/>
</dbReference>
<evidence type="ECO:0000313" key="1">
    <source>
        <dbReference type="EMBL" id="KAI8574964.1"/>
    </source>
</evidence>
<sequence length="54" mass="6400">MIDTQSAKNHWKLLFLLHTSKYLKVSWQPIVFYNQSIHNTILTIPTMISKHFNA</sequence>
<organism evidence="1 2">
    <name type="scientific">Umbelopsis ramanniana AG</name>
    <dbReference type="NCBI Taxonomy" id="1314678"/>
    <lineage>
        <taxon>Eukaryota</taxon>
        <taxon>Fungi</taxon>
        <taxon>Fungi incertae sedis</taxon>
        <taxon>Mucoromycota</taxon>
        <taxon>Mucoromycotina</taxon>
        <taxon>Umbelopsidomycetes</taxon>
        <taxon>Umbelopsidales</taxon>
        <taxon>Umbelopsidaceae</taxon>
        <taxon>Umbelopsis</taxon>
    </lineage>
</organism>
<dbReference type="GeneID" id="75918073"/>
<keyword evidence="2" id="KW-1185">Reference proteome</keyword>
<dbReference type="EMBL" id="MU621019">
    <property type="protein sequence ID" value="KAI8574964.1"/>
    <property type="molecule type" value="Genomic_DNA"/>
</dbReference>
<reference evidence="1" key="1">
    <citation type="submission" date="2021-06" db="EMBL/GenBank/DDBJ databases">
        <authorList>
            <consortium name="DOE Joint Genome Institute"/>
            <person name="Mondo S.J."/>
            <person name="Amses K.R."/>
            <person name="Simmons D.R."/>
            <person name="Longcore J.E."/>
            <person name="Seto K."/>
            <person name="Alves G.H."/>
            <person name="Bonds A.E."/>
            <person name="Quandt C.A."/>
            <person name="Davis W.J."/>
            <person name="Chang Y."/>
            <person name="Letcher P.M."/>
            <person name="Powell M.J."/>
            <person name="Kuo A."/>
            <person name="Labutti K."/>
            <person name="Pangilinan J."/>
            <person name="Andreopoulos W."/>
            <person name="Tritt A."/>
            <person name="Riley R."/>
            <person name="Hundley H."/>
            <person name="Johnson J."/>
            <person name="Lipzen A."/>
            <person name="Barry K."/>
            <person name="Berbee M.L."/>
            <person name="Buchler N.E."/>
            <person name="Grigoriev I.V."/>
            <person name="Spatafora J.W."/>
            <person name="Stajich J.E."/>
            <person name="James T.Y."/>
        </authorList>
    </citation>
    <scope>NUCLEOTIDE SEQUENCE</scope>
    <source>
        <strain evidence="1">AG</strain>
    </source>
</reference>
<reference evidence="1" key="2">
    <citation type="journal article" date="2022" name="Proc. Natl. Acad. Sci. U.S.A.">
        <title>Diploid-dominant life cycles characterize the early evolution of Fungi.</title>
        <authorList>
            <person name="Amses K.R."/>
            <person name="Simmons D.R."/>
            <person name="Longcore J.E."/>
            <person name="Mondo S.J."/>
            <person name="Seto K."/>
            <person name="Jeronimo G.H."/>
            <person name="Bonds A.E."/>
            <person name="Quandt C.A."/>
            <person name="Davis W.J."/>
            <person name="Chang Y."/>
            <person name="Federici B.A."/>
            <person name="Kuo A."/>
            <person name="LaButti K."/>
            <person name="Pangilinan J."/>
            <person name="Andreopoulos W."/>
            <person name="Tritt A."/>
            <person name="Riley R."/>
            <person name="Hundley H."/>
            <person name="Johnson J."/>
            <person name="Lipzen A."/>
            <person name="Barry K."/>
            <person name="Lang B.F."/>
            <person name="Cuomo C.A."/>
            <person name="Buchler N.E."/>
            <person name="Grigoriev I.V."/>
            <person name="Spatafora J.W."/>
            <person name="Stajich J.E."/>
            <person name="James T.Y."/>
        </authorList>
    </citation>
    <scope>NUCLEOTIDE SEQUENCE</scope>
    <source>
        <strain evidence="1">AG</strain>
    </source>
</reference>
<name>A0AAD5H9H4_UMBRA</name>
<gene>
    <name evidence="1" type="ORF">K450DRAFT_263967</name>
</gene>